<keyword evidence="1" id="KW-0472">Membrane</keyword>
<keyword evidence="3" id="KW-1185">Reference proteome</keyword>
<dbReference type="AlphaFoldDB" id="A0A2T0BDM9"/>
<proteinExistence type="predicted"/>
<evidence type="ECO:0000313" key="3">
    <source>
        <dbReference type="Proteomes" id="UP000239471"/>
    </source>
</evidence>
<name>A0A2T0BDM9_9CLOT</name>
<evidence type="ECO:0000256" key="1">
    <source>
        <dbReference type="SAM" id="Phobius"/>
    </source>
</evidence>
<gene>
    <name evidence="2" type="ORF">CLVI_21510</name>
</gene>
<organism evidence="2 3">
    <name type="scientific">Clostridium vincentii</name>
    <dbReference type="NCBI Taxonomy" id="52704"/>
    <lineage>
        <taxon>Bacteria</taxon>
        <taxon>Bacillati</taxon>
        <taxon>Bacillota</taxon>
        <taxon>Clostridia</taxon>
        <taxon>Eubacteriales</taxon>
        <taxon>Clostridiaceae</taxon>
        <taxon>Clostridium</taxon>
    </lineage>
</organism>
<feature type="transmembrane region" description="Helical" evidence="1">
    <location>
        <begin position="6"/>
        <end position="24"/>
    </location>
</feature>
<keyword evidence="1" id="KW-1133">Transmembrane helix</keyword>
<keyword evidence="1" id="KW-0812">Transmembrane</keyword>
<dbReference type="Proteomes" id="UP000239471">
    <property type="component" value="Unassembled WGS sequence"/>
</dbReference>
<protein>
    <submittedName>
        <fullName evidence="2">Uncharacterized protein</fullName>
    </submittedName>
</protein>
<dbReference type="EMBL" id="PVXQ01000022">
    <property type="protein sequence ID" value="PRR81943.1"/>
    <property type="molecule type" value="Genomic_DNA"/>
</dbReference>
<reference evidence="2 3" key="1">
    <citation type="submission" date="2018-03" db="EMBL/GenBank/DDBJ databases">
        <title>Genome sequence of Clostridium vincentii DSM 10228.</title>
        <authorList>
            <person name="Poehlein A."/>
            <person name="Daniel R."/>
        </authorList>
    </citation>
    <scope>NUCLEOTIDE SEQUENCE [LARGE SCALE GENOMIC DNA]</scope>
    <source>
        <strain evidence="2 3">DSM 10228</strain>
    </source>
</reference>
<comment type="caution">
    <text evidence="2">The sequence shown here is derived from an EMBL/GenBank/DDBJ whole genome shotgun (WGS) entry which is preliminary data.</text>
</comment>
<accession>A0A2T0BDM9</accession>
<evidence type="ECO:0000313" key="2">
    <source>
        <dbReference type="EMBL" id="PRR81943.1"/>
    </source>
</evidence>
<sequence>MKRKYLNIFIFCLMVVFICGRVLLEILIKDKGLYFLHDSIYRIINYSINSTS</sequence>